<keyword evidence="2" id="KW-0812">Transmembrane</keyword>
<keyword evidence="2" id="KW-0472">Membrane</keyword>
<feature type="compositionally biased region" description="Basic and acidic residues" evidence="1">
    <location>
        <begin position="163"/>
        <end position="184"/>
    </location>
</feature>
<dbReference type="Pfam" id="PF13413">
    <property type="entry name" value="HTH_25"/>
    <property type="match status" value="1"/>
</dbReference>
<evidence type="ECO:0000313" key="4">
    <source>
        <dbReference type="EMBL" id="STX09144.1"/>
    </source>
</evidence>
<evidence type="ECO:0000256" key="1">
    <source>
        <dbReference type="SAM" id="MobiDB-lite"/>
    </source>
</evidence>
<reference evidence="5 7" key="2">
    <citation type="submission" date="2019-03" db="EMBL/GenBank/DDBJ databases">
        <title>Genomic Encyclopedia of Type Strains, Phase IV (KMG-IV): sequencing the most valuable type-strain genomes for metagenomic binning, comparative biology and taxonomic classification.</title>
        <authorList>
            <person name="Goeker M."/>
        </authorList>
    </citation>
    <scope>NUCLEOTIDE SEQUENCE [LARGE SCALE GENOMIC DNA]</scope>
    <source>
        <strain evidence="5 7">DSM 20580</strain>
    </source>
</reference>
<keyword evidence="7" id="KW-1185">Reference proteome</keyword>
<evidence type="ECO:0000313" key="5">
    <source>
        <dbReference type="EMBL" id="TDR41833.1"/>
    </source>
</evidence>
<dbReference type="PANTHER" id="PTHR34475">
    <property type="match status" value="1"/>
</dbReference>
<dbReference type="OrthoDB" id="9797543at2"/>
<dbReference type="EMBL" id="SNZG01000005">
    <property type="protein sequence ID" value="TDR41833.1"/>
    <property type="molecule type" value="Genomic_DNA"/>
</dbReference>
<dbReference type="Gene3D" id="1.10.260.40">
    <property type="entry name" value="lambda repressor-like DNA-binding domains"/>
    <property type="match status" value="1"/>
</dbReference>
<dbReference type="SMART" id="SM00530">
    <property type="entry name" value="HTH_XRE"/>
    <property type="match status" value="1"/>
</dbReference>
<dbReference type="Pfam" id="PF13464">
    <property type="entry name" value="RodZ_C"/>
    <property type="match status" value="1"/>
</dbReference>
<dbReference type="Proteomes" id="UP000254330">
    <property type="component" value="Unassembled WGS sequence"/>
</dbReference>
<dbReference type="EMBL" id="UGNP01000001">
    <property type="protein sequence ID" value="STX09144.1"/>
    <property type="molecule type" value="Genomic_DNA"/>
</dbReference>
<dbReference type="InterPro" id="IPR001387">
    <property type="entry name" value="Cro/C1-type_HTH"/>
</dbReference>
<gene>
    <name evidence="5" type="ORF">DFR61_10572</name>
    <name evidence="4" type="ORF">NCTC10597_00814</name>
</gene>
<dbReference type="InterPro" id="IPR010982">
    <property type="entry name" value="Lambda_DNA-bd_dom_sf"/>
</dbReference>
<proteinExistence type="predicted"/>
<dbReference type="AlphaFoldDB" id="A0A2U3AE15"/>
<evidence type="ECO:0000256" key="2">
    <source>
        <dbReference type="SAM" id="Phobius"/>
    </source>
</evidence>
<feature type="domain" description="HTH cro/C1-type" evidence="3">
    <location>
        <begin position="8"/>
        <end position="41"/>
    </location>
</feature>
<evidence type="ECO:0000313" key="6">
    <source>
        <dbReference type="Proteomes" id="UP000254330"/>
    </source>
</evidence>
<name>A0A2U3AE15_9BACL</name>
<dbReference type="CDD" id="cd00093">
    <property type="entry name" value="HTH_XRE"/>
    <property type="match status" value="1"/>
</dbReference>
<dbReference type="SUPFAM" id="SSF47413">
    <property type="entry name" value="lambda repressor-like DNA-binding domains"/>
    <property type="match status" value="1"/>
</dbReference>
<accession>A0A2U3AE15</accession>
<dbReference type="PROSITE" id="PS50943">
    <property type="entry name" value="HTH_CROC1"/>
    <property type="match status" value="1"/>
</dbReference>
<evidence type="ECO:0000313" key="7">
    <source>
        <dbReference type="Proteomes" id="UP000294641"/>
    </source>
</evidence>
<reference evidence="4 6" key="1">
    <citation type="submission" date="2018-06" db="EMBL/GenBank/DDBJ databases">
        <authorList>
            <consortium name="Pathogen Informatics"/>
            <person name="Doyle S."/>
        </authorList>
    </citation>
    <scope>NUCLEOTIDE SEQUENCE [LARGE SCALE GENOMIC DNA]</scope>
    <source>
        <strain evidence="4 6">NCTC10597</strain>
    </source>
</reference>
<dbReference type="InterPro" id="IPR050400">
    <property type="entry name" value="Bact_Cytoskel_RodZ"/>
</dbReference>
<comment type="caution">
    <text evidence="4">The sequence shown here is derived from an EMBL/GenBank/DDBJ whole genome shotgun (WGS) entry which is preliminary data.</text>
</comment>
<evidence type="ECO:0000259" key="3">
    <source>
        <dbReference type="PROSITE" id="PS50943"/>
    </source>
</evidence>
<dbReference type="InterPro" id="IPR025194">
    <property type="entry name" value="RodZ-like_C"/>
</dbReference>
<organism evidence="4 6">
    <name type="scientific">Kurthia zopfii</name>
    <dbReference type="NCBI Taxonomy" id="1650"/>
    <lineage>
        <taxon>Bacteria</taxon>
        <taxon>Bacillati</taxon>
        <taxon>Bacillota</taxon>
        <taxon>Bacilli</taxon>
        <taxon>Bacillales</taxon>
        <taxon>Caryophanaceae</taxon>
        <taxon>Kurthia</taxon>
    </lineage>
</organism>
<feature type="region of interest" description="Disordered" evidence="1">
    <location>
        <begin position="143"/>
        <end position="194"/>
    </location>
</feature>
<dbReference type="GO" id="GO:0003677">
    <property type="term" value="F:DNA binding"/>
    <property type="evidence" value="ECO:0007669"/>
    <property type="project" value="InterPro"/>
</dbReference>
<sequence>MTELGNRLKEARLSKGFSLDDLQEKTKIQKRYLSAIEEGNYAVMPGTFYVRAFIKQYAEAVDLDAHELLETYKSELPTSKVAETLGTGATIEQGSQSTRRTTVAKSMGQSKKFSEVMPKFVVALFIIIAVAVAAFLMLKQPDNNGVEDQKEPAKTQENSSVAKDPEKPAKEEPKKETPKKEEATQKLSKGEVGSDGVTTTYTLSKTADFKIRVDVTGDNWIGLTDESGATIGESGMFSAGDKIEADAKDKKSVRIRLGAAANGKIFVNGKEVKLVTPVTEQTTQNIVIKLAEKE</sequence>
<dbReference type="RefSeq" id="WP_109349279.1">
    <property type="nucleotide sequence ID" value="NZ_BJUE01000028.1"/>
</dbReference>
<keyword evidence="2" id="KW-1133">Transmembrane helix</keyword>
<dbReference type="PANTHER" id="PTHR34475:SF1">
    <property type="entry name" value="CYTOSKELETON PROTEIN RODZ"/>
    <property type="match status" value="1"/>
</dbReference>
<protein>
    <submittedName>
        <fullName evidence="4">Cytoskeletal protein RodZ</fullName>
    </submittedName>
</protein>
<dbReference type="Proteomes" id="UP000294641">
    <property type="component" value="Unassembled WGS sequence"/>
</dbReference>
<feature type="transmembrane region" description="Helical" evidence="2">
    <location>
        <begin position="120"/>
        <end position="138"/>
    </location>
</feature>